<dbReference type="RefSeq" id="WP_391524820.1">
    <property type="nucleotide sequence ID" value="NZ_CP036339.1"/>
</dbReference>
<dbReference type="HAMAP" id="MF_01307_B">
    <property type="entry name" value="Ribosomal_uS5_B"/>
    <property type="match status" value="1"/>
</dbReference>
<dbReference type="Proteomes" id="UP000317909">
    <property type="component" value="Chromosome"/>
</dbReference>
<dbReference type="GO" id="GO:0006412">
    <property type="term" value="P:translation"/>
    <property type="evidence" value="ECO:0007669"/>
    <property type="project" value="UniProtKB-UniRule"/>
</dbReference>
<dbReference type="PROSITE" id="PS00585">
    <property type="entry name" value="RIBOSOMAL_S5"/>
    <property type="match status" value="1"/>
</dbReference>
<dbReference type="PROSITE" id="PS50881">
    <property type="entry name" value="S5_DSRBD"/>
    <property type="match status" value="1"/>
</dbReference>
<feature type="region of interest" description="Disordered" evidence="10">
    <location>
        <begin position="1"/>
        <end position="33"/>
    </location>
</feature>
<evidence type="ECO:0000313" key="12">
    <source>
        <dbReference type="EMBL" id="QDT76198.1"/>
    </source>
</evidence>
<feature type="compositionally biased region" description="Basic and acidic residues" evidence="10">
    <location>
        <begin position="10"/>
        <end position="21"/>
    </location>
</feature>
<evidence type="ECO:0000256" key="8">
    <source>
        <dbReference type="HAMAP-Rule" id="MF_01307"/>
    </source>
</evidence>
<dbReference type="InterPro" id="IPR000851">
    <property type="entry name" value="Ribosomal_uS5"/>
</dbReference>
<sequence length="185" mass="19438">MSSGSQGQDNRQRGSKSRDGNRNSGPQEKVRGELQENVVKIKRCAAVVKGGRRFSFAAMVVVGNGDGKVGWGYGKANEVPPSVEKAVKEGMRQQIVVARDGNTIPHLVKGRYGAAKVVLAPAGPGTGVIAGAAVRAVCEAAGIHDILTKSFGSNNPVSLVKATMAALEQLRPKMDVERLRGVHLS</sequence>
<gene>
    <name evidence="8 12" type="primary">rpsE</name>
    <name evidence="12" type="ORF">I41_54430</name>
</gene>
<dbReference type="SUPFAM" id="SSF54211">
    <property type="entry name" value="Ribosomal protein S5 domain 2-like"/>
    <property type="match status" value="1"/>
</dbReference>
<keyword evidence="4 8" id="KW-0694">RNA-binding</keyword>
<dbReference type="Gene3D" id="3.30.230.10">
    <property type="match status" value="1"/>
</dbReference>
<dbReference type="InterPro" id="IPR018192">
    <property type="entry name" value="Ribosomal_uS5_N_CS"/>
</dbReference>
<name>A0A517U6E1_9BACT</name>
<dbReference type="SUPFAM" id="SSF54768">
    <property type="entry name" value="dsRNA-binding domain-like"/>
    <property type="match status" value="1"/>
</dbReference>
<dbReference type="NCBIfam" id="TIGR01021">
    <property type="entry name" value="rpsE_bact"/>
    <property type="match status" value="1"/>
</dbReference>
<dbReference type="FunFam" id="3.30.230.10:FF:000002">
    <property type="entry name" value="30S ribosomal protein S5"/>
    <property type="match status" value="1"/>
</dbReference>
<evidence type="ECO:0000256" key="4">
    <source>
        <dbReference type="ARBA" id="ARBA00022884"/>
    </source>
</evidence>
<dbReference type="GO" id="GO:0003735">
    <property type="term" value="F:structural constituent of ribosome"/>
    <property type="evidence" value="ECO:0007669"/>
    <property type="project" value="UniProtKB-UniRule"/>
</dbReference>
<dbReference type="Pfam" id="PF00333">
    <property type="entry name" value="Ribosomal_S5"/>
    <property type="match status" value="1"/>
</dbReference>
<comment type="function">
    <text evidence="1 8">Located at the back of the 30S subunit body where it stabilizes the conformation of the head with respect to the body.</text>
</comment>
<reference evidence="12 13" key="1">
    <citation type="submission" date="2019-02" db="EMBL/GenBank/DDBJ databases">
        <title>Deep-cultivation of Planctomycetes and their phenomic and genomic characterization uncovers novel biology.</title>
        <authorList>
            <person name="Wiegand S."/>
            <person name="Jogler M."/>
            <person name="Boedeker C."/>
            <person name="Pinto D."/>
            <person name="Vollmers J."/>
            <person name="Rivas-Marin E."/>
            <person name="Kohn T."/>
            <person name="Peeters S.H."/>
            <person name="Heuer A."/>
            <person name="Rast P."/>
            <person name="Oberbeckmann S."/>
            <person name="Bunk B."/>
            <person name="Jeske O."/>
            <person name="Meyerdierks A."/>
            <person name="Storesund J.E."/>
            <person name="Kallscheuer N."/>
            <person name="Luecker S."/>
            <person name="Lage O.M."/>
            <person name="Pohl T."/>
            <person name="Merkel B.J."/>
            <person name="Hornburger P."/>
            <person name="Mueller R.-W."/>
            <person name="Bruemmer F."/>
            <person name="Labrenz M."/>
            <person name="Spormann A.M."/>
            <person name="Op den Camp H."/>
            <person name="Overmann J."/>
            <person name="Amann R."/>
            <person name="Jetten M.S.M."/>
            <person name="Mascher T."/>
            <person name="Medema M.H."/>
            <person name="Devos D.P."/>
            <person name="Kaster A.-K."/>
            <person name="Ovreas L."/>
            <person name="Rohde M."/>
            <person name="Galperin M.Y."/>
            <person name="Jogler C."/>
        </authorList>
    </citation>
    <scope>NUCLEOTIDE SEQUENCE [LARGE SCALE GENOMIC DNA]</scope>
    <source>
        <strain evidence="12 13">I41</strain>
    </source>
</reference>
<comment type="subunit">
    <text evidence="8">Part of the 30S ribosomal subunit. Contacts proteins S4 and S8.</text>
</comment>
<keyword evidence="13" id="KW-1185">Reference proteome</keyword>
<evidence type="ECO:0000256" key="9">
    <source>
        <dbReference type="RuleBase" id="RU003823"/>
    </source>
</evidence>
<proteinExistence type="inferred from homology"/>
<dbReference type="InterPro" id="IPR005712">
    <property type="entry name" value="Ribosomal_uS5_bac-type"/>
</dbReference>
<dbReference type="GO" id="GO:0005737">
    <property type="term" value="C:cytoplasm"/>
    <property type="evidence" value="ECO:0007669"/>
    <property type="project" value="UniProtKB-ARBA"/>
</dbReference>
<evidence type="ECO:0000256" key="6">
    <source>
        <dbReference type="ARBA" id="ARBA00023274"/>
    </source>
</evidence>
<evidence type="ECO:0000259" key="11">
    <source>
        <dbReference type="PROSITE" id="PS50881"/>
    </source>
</evidence>
<protein>
    <recommendedName>
        <fullName evidence="7 8">Small ribosomal subunit protein uS5</fullName>
    </recommendedName>
</protein>
<evidence type="ECO:0000313" key="13">
    <source>
        <dbReference type="Proteomes" id="UP000317909"/>
    </source>
</evidence>
<dbReference type="PANTHER" id="PTHR48277:SF1">
    <property type="entry name" value="MITOCHONDRIAL RIBOSOMAL PROTEIN S5"/>
    <property type="match status" value="1"/>
</dbReference>
<keyword evidence="5 8" id="KW-0689">Ribosomal protein</keyword>
<dbReference type="EMBL" id="CP036339">
    <property type="protein sequence ID" value="QDT76198.1"/>
    <property type="molecule type" value="Genomic_DNA"/>
</dbReference>
<evidence type="ECO:0000256" key="3">
    <source>
        <dbReference type="ARBA" id="ARBA00022730"/>
    </source>
</evidence>
<evidence type="ECO:0000256" key="2">
    <source>
        <dbReference type="ARBA" id="ARBA00008945"/>
    </source>
</evidence>
<comment type="function">
    <text evidence="8">With S4 and S12 plays an important role in translational accuracy.</text>
</comment>
<evidence type="ECO:0000256" key="5">
    <source>
        <dbReference type="ARBA" id="ARBA00022980"/>
    </source>
</evidence>
<organism evidence="12 13">
    <name type="scientific">Lacipirellula limnantheis</name>
    <dbReference type="NCBI Taxonomy" id="2528024"/>
    <lineage>
        <taxon>Bacteria</taxon>
        <taxon>Pseudomonadati</taxon>
        <taxon>Planctomycetota</taxon>
        <taxon>Planctomycetia</taxon>
        <taxon>Pirellulales</taxon>
        <taxon>Lacipirellulaceae</taxon>
        <taxon>Lacipirellula</taxon>
    </lineage>
</organism>
<dbReference type="GO" id="GO:0015935">
    <property type="term" value="C:small ribosomal subunit"/>
    <property type="evidence" value="ECO:0007669"/>
    <property type="project" value="InterPro"/>
</dbReference>
<keyword evidence="6 8" id="KW-0687">Ribonucleoprotein</keyword>
<dbReference type="AlphaFoldDB" id="A0A517U6E1"/>
<dbReference type="GO" id="GO:0019843">
    <property type="term" value="F:rRNA binding"/>
    <property type="evidence" value="ECO:0007669"/>
    <property type="project" value="UniProtKB-UniRule"/>
</dbReference>
<dbReference type="Gene3D" id="3.30.160.20">
    <property type="match status" value="1"/>
</dbReference>
<dbReference type="InterPro" id="IPR005324">
    <property type="entry name" value="Ribosomal_uS5_C"/>
</dbReference>
<dbReference type="KEGG" id="llh:I41_54430"/>
<dbReference type="InterPro" id="IPR013810">
    <property type="entry name" value="Ribosomal_uS5_N"/>
</dbReference>
<evidence type="ECO:0000256" key="7">
    <source>
        <dbReference type="ARBA" id="ARBA00035255"/>
    </source>
</evidence>
<dbReference type="InterPro" id="IPR014721">
    <property type="entry name" value="Ribsml_uS5_D2-typ_fold_subgr"/>
</dbReference>
<keyword evidence="3 8" id="KW-0699">rRNA-binding</keyword>
<accession>A0A517U6E1</accession>
<evidence type="ECO:0000256" key="1">
    <source>
        <dbReference type="ARBA" id="ARBA00003093"/>
    </source>
</evidence>
<dbReference type="Pfam" id="PF03719">
    <property type="entry name" value="Ribosomal_S5_C"/>
    <property type="match status" value="1"/>
</dbReference>
<dbReference type="InterPro" id="IPR020568">
    <property type="entry name" value="Ribosomal_Su5_D2-typ_SF"/>
</dbReference>
<comment type="similarity">
    <text evidence="2 8 9">Belongs to the universal ribosomal protein uS5 family.</text>
</comment>
<feature type="domain" description="S5 DRBM" evidence="11">
    <location>
        <begin position="34"/>
        <end position="97"/>
    </location>
</feature>
<comment type="domain">
    <text evidence="8">The N-terminal domain interacts with the head of the 30S subunit; the C-terminal domain interacts with the body and contacts protein S4. The interaction surface between S4 and S5 is involved in control of translational fidelity.</text>
</comment>
<evidence type="ECO:0000256" key="10">
    <source>
        <dbReference type="SAM" id="MobiDB-lite"/>
    </source>
</evidence>
<dbReference type="PANTHER" id="PTHR48277">
    <property type="entry name" value="MITOCHONDRIAL RIBOSOMAL PROTEIN S5"/>
    <property type="match status" value="1"/>
</dbReference>